<accession>A0ACC1XQT7</accession>
<dbReference type="EMBL" id="CM051401">
    <property type="protein sequence ID" value="KAJ4713786.1"/>
    <property type="molecule type" value="Genomic_DNA"/>
</dbReference>
<comment type="caution">
    <text evidence="1">The sequence shown here is derived from an EMBL/GenBank/DDBJ whole genome shotgun (WGS) entry which is preliminary data.</text>
</comment>
<reference evidence="1 2" key="1">
    <citation type="journal article" date="2023" name="Science">
        <title>Complex scaffold remodeling in plant triterpene biosynthesis.</title>
        <authorList>
            <person name="De La Pena R."/>
            <person name="Hodgson H."/>
            <person name="Liu J.C."/>
            <person name="Stephenson M.J."/>
            <person name="Martin A.C."/>
            <person name="Owen C."/>
            <person name="Harkess A."/>
            <person name="Leebens-Mack J."/>
            <person name="Jimenez L.E."/>
            <person name="Osbourn A."/>
            <person name="Sattely E.S."/>
        </authorList>
    </citation>
    <scope>NUCLEOTIDE SEQUENCE [LARGE SCALE GENOMIC DNA]</scope>
    <source>
        <strain evidence="2">cv. JPN11</strain>
        <tissue evidence="1">Leaf</tissue>
    </source>
</reference>
<evidence type="ECO:0000313" key="2">
    <source>
        <dbReference type="Proteomes" id="UP001164539"/>
    </source>
</evidence>
<evidence type="ECO:0000313" key="1">
    <source>
        <dbReference type="EMBL" id="KAJ4713786.1"/>
    </source>
</evidence>
<gene>
    <name evidence="1" type="ORF">OWV82_015834</name>
</gene>
<organism evidence="1 2">
    <name type="scientific">Melia azedarach</name>
    <name type="common">Chinaberry tree</name>
    <dbReference type="NCBI Taxonomy" id="155640"/>
    <lineage>
        <taxon>Eukaryota</taxon>
        <taxon>Viridiplantae</taxon>
        <taxon>Streptophyta</taxon>
        <taxon>Embryophyta</taxon>
        <taxon>Tracheophyta</taxon>
        <taxon>Spermatophyta</taxon>
        <taxon>Magnoliopsida</taxon>
        <taxon>eudicotyledons</taxon>
        <taxon>Gunneridae</taxon>
        <taxon>Pentapetalae</taxon>
        <taxon>rosids</taxon>
        <taxon>malvids</taxon>
        <taxon>Sapindales</taxon>
        <taxon>Meliaceae</taxon>
        <taxon>Melia</taxon>
    </lineage>
</organism>
<protein>
    <submittedName>
        <fullName evidence="1">Nuclear transport factor 2 (NTF2) family protein</fullName>
    </submittedName>
</protein>
<dbReference type="Proteomes" id="UP001164539">
    <property type="component" value="Chromosome 8"/>
</dbReference>
<name>A0ACC1XQT7_MELAZ</name>
<proteinExistence type="predicted"/>
<keyword evidence="2" id="KW-1185">Reference proteome</keyword>
<sequence length="224" mass="24949">MLMSSTASPLSLPPRSSSPSLLRFNQPTLPYSTSRNHTIRRNRRKPLATQLRVSPSDNYQTAVKVASAPPPTSVKVDDASDVVRSFYEGINGRDLANVEELIADNCVYEDLIFPSPFVGRKAIMDFFKNFTDSISSDLQFVIDDISTEDSSAVGVTWHLEWRGKPFPFSKGCSFYRLELVNGKRQISYGRDSVEPAIKPGETALAAIGFVTRLLQQFPQLADRL</sequence>